<evidence type="ECO:0000313" key="3">
    <source>
        <dbReference type="Proteomes" id="UP000184356"/>
    </source>
</evidence>
<gene>
    <name evidence="2" type="ORF">ASPSYDRAFT_129752</name>
</gene>
<dbReference type="InterPro" id="IPR036770">
    <property type="entry name" value="Ankyrin_rpt-contain_sf"/>
</dbReference>
<dbReference type="InterPro" id="IPR002110">
    <property type="entry name" value="Ankyrin_rpt"/>
</dbReference>
<dbReference type="PROSITE" id="PS50297">
    <property type="entry name" value="ANK_REP_REGION"/>
    <property type="match status" value="1"/>
</dbReference>
<dbReference type="STRING" id="1036612.A0A1L9TU38"/>
<reference evidence="3" key="1">
    <citation type="journal article" date="2017" name="Genome Biol.">
        <title>Comparative genomics reveals high biological diversity and specific adaptations in the industrially and medically important fungal genus Aspergillus.</title>
        <authorList>
            <person name="de Vries R.P."/>
            <person name="Riley R."/>
            <person name="Wiebenga A."/>
            <person name="Aguilar-Osorio G."/>
            <person name="Amillis S."/>
            <person name="Uchima C.A."/>
            <person name="Anderluh G."/>
            <person name="Asadollahi M."/>
            <person name="Askin M."/>
            <person name="Barry K."/>
            <person name="Battaglia E."/>
            <person name="Bayram O."/>
            <person name="Benocci T."/>
            <person name="Braus-Stromeyer S.A."/>
            <person name="Caldana C."/>
            <person name="Canovas D."/>
            <person name="Cerqueira G.C."/>
            <person name="Chen F."/>
            <person name="Chen W."/>
            <person name="Choi C."/>
            <person name="Clum A."/>
            <person name="Dos Santos R.A."/>
            <person name="Damasio A.R."/>
            <person name="Diallinas G."/>
            <person name="Emri T."/>
            <person name="Fekete E."/>
            <person name="Flipphi M."/>
            <person name="Freyberg S."/>
            <person name="Gallo A."/>
            <person name="Gournas C."/>
            <person name="Habgood R."/>
            <person name="Hainaut M."/>
            <person name="Harispe M.L."/>
            <person name="Henrissat B."/>
            <person name="Hilden K.S."/>
            <person name="Hope R."/>
            <person name="Hossain A."/>
            <person name="Karabika E."/>
            <person name="Karaffa L."/>
            <person name="Karanyi Z."/>
            <person name="Krasevec N."/>
            <person name="Kuo A."/>
            <person name="Kusch H."/>
            <person name="LaButti K."/>
            <person name="Lagendijk E.L."/>
            <person name="Lapidus A."/>
            <person name="Levasseur A."/>
            <person name="Lindquist E."/>
            <person name="Lipzen A."/>
            <person name="Logrieco A.F."/>
            <person name="MacCabe A."/>
            <person name="Maekelae M.R."/>
            <person name="Malavazi I."/>
            <person name="Melin P."/>
            <person name="Meyer V."/>
            <person name="Mielnichuk N."/>
            <person name="Miskei M."/>
            <person name="Molnar A.P."/>
            <person name="Mule G."/>
            <person name="Ngan C.Y."/>
            <person name="Orejas M."/>
            <person name="Orosz E."/>
            <person name="Ouedraogo J.P."/>
            <person name="Overkamp K.M."/>
            <person name="Park H.-S."/>
            <person name="Perrone G."/>
            <person name="Piumi F."/>
            <person name="Punt P.J."/>
            <person name="Ram A.F."/>
            <person name="Ramon A."/>
            <person name="Rauscher S."/>
            <person name="Record E."/>
            <person name="Riano-Pachon D.M."/>
            <person name="Robert V."/>
            <person name="Roehrig J."/>
            <person name="Ruller R."/>
            <person name="Salamov A."/>
            <person name="Salih N.S."/>
            <person name="Samson R.A."/>
            <person name="Sandor E."/>
            <person name="Sanguinetti M."/>
            <person name="Schuetze T."/>
            <person name="Sepcic K."/>
            <person name="Shelest E."/>
            <person name="Sherlock G."/>
            <person name="Sophianopoulou V."/>
            <person name="Squina F.M."/>
            <person name="Sun H."/>
            <person name="Susca A."/>
            <person name="Todd R.B."/>
            <person name="Tsang A."/>
            <person name="Unkles S.E."/>
            <person name="van de Wiele N."/>
            <person name="van Rossen-Uffink D."/>
            <person name="Oliveira J.V."/>
            <person name="Vesth T.C."/>
            <person name="Visser J."/>
            <person name="Yu J.-H."/>
            <person name="Zhou M."/>
            <person name="Andersen M.R."/>
            <person name="Archer D.B."/>
            <person name="Baker S.E."/>
            <person name="Benoit I."/>
            <person name="Brakhage A.A."/>
            <person name="Braus G.H."/>
            <person name="Fischer R."/>
            <person name="Frisvad J.C."/>
            <person name="Goldman G.H."/>
            <person name="Houbraken J."/>
            <person name="Oakley B."/>
            <person name="Pocsi I."/>
            <person name="Scazzocchio C."/>
            <person name="Seiboth B."/>
            <person name="vanKuyk P.A."/>
            <person name="Wortman J."/>
            <person name="Dyer P.S."/>
            <person name="Grigoriev I.V."/>
        </authorList>
    </citation>
    <scope>NUCLEOTIDE SEQUENCE [LARGE SCALE GENOMIC DNA]</scope>
    <source>
        <strain evidence="3">CBS 593.65</strain>
    </source>
</reference>
<dbReference type="GeneID" id="63756616"/>
<evidence type="ECO:0000256" key="1">
    <source>
        <dbReference type="PROSITE-ProRule" id="PRU00023"/>
    </source>
</evidence>
<keyword evidence="1" id="KW-0040">ANK repeat</keyword>
<keyword evidence="3" id="KW-1185">Reference proteome</keyword>
<protein>
    <submittedName>
        <fullName evidence="2">Uncharacterized protein</fullName>
    </submittedName>
</protein>
<dbReference type="SMART" id="SM00248">
    <property type="entry name" value="ANK"/>
    <property type="match status" value="1"/>
</dbReference>
<dbReference type="Pfam" id="PF12796">
    <property type="entry name" value="Ank_2"/>
    <property type="match status" value="1"/>
</dbReference>
<dbReference type="PROSITE" id="PS50088">
    <property type="entry name" value="ANK_REPEAT"/>
    <property type="match status" value="1"/>
</dbReference>
<evidence type="ECO:0000313" key="2">
    <source>
        <dbReference type="EMBL" id="OJJ62966.1"/>
    </source>
</evidence>
<accession>A0A1L9TU38</accession>
<dbReference type="VEuPathDB" id="FungiDB:ASPSYDRAFT_129752"/>
<dbReference type="AlphaFoldDB" id="A0A1L9TU38"/>
<feature type="repeat" description="ANK" evidence="1">
    <location>
        <begin position="258"/>
        <end position="290"/>
    </location>
</feature>
<dbReference type="OrthoDB" id="3200163at2759"/>
<name>A0A1L9TU38_9EURO</name>
<proteinExistence type="predicted"/>
<dbReference type="SUPFAM" id="SSF48403">
    <property type="entry name" value="Ankyrin repeat"/>
    <property type="match status" value="1"/>
</dbReference>
<dbReference type="RefSeq" id="XP_040706772.1">
    <property type="nucleotide sequence ID" value="XM_040840543.1"/>
</dbReference>
<dbReference type="EMBL" id="KV878583">
    <property type="protein sequence ID" value="OJJ62966.1"/>
    <property type="molecule type" value="Genomic_DNA"/>
</dbReference>
<organism evidence="2 3">
    <name type="scientific">Aspergillus sydowii CBS 593.65</name>
    <dbReference type="NCBI Taxonomy" id="1036612"/>
    <lineage>
        <taxon>Eukaryota</taxon>
        <taxon>Fungi</taxon>
        <taxon>Dikarya</taxon>
        <taxon>Ascomycota</taxon>
        <taxon>Pezizomycotina</taxon>
        <taxon>Eurotiomycetes</taxon>
        <taxon>Eurotiomycetidae</taxon>
        <taxon>Eurotiales</taxon>
        <taxon>Aspergillaceae</taxon>
        <taxon>Aspergillus</taxon>
        <taxon>Aspergillus subgen. Nidulantes</taxon>
    </lineage>
</organism>
<dbReference type="Proteomes" id="UP000184356">
    <property type="component" value="Unassembled WGS sequence"/>
</dbReference>
<dbReference type="Gene3D" id="1.25.40.20">
    <property type="entry name" value="Ankyrin repeat-containing domain"/>
    <property type="match status" value="1"/>
</dbReference>
<sequence>MAEAFGAAVSVLTLSEQTIKTISKLRALREFIKTLPRELEDLIDESEIVQAVLISLKSEAAKMPYPPSAERRLYAFQTSLESVILEISKQKDTVAGQRFGALKLILKKDVLRTYRQNLEYMKSTLSLLQQTYHSVTLYEIAVKLNKEEVVSKQGKAITISEKPQHEPQRKCYQEARKTERARHHNKREFRIRTPLILIDKLWTISTKHAFSTWGLNIKVNNVIPDDSPVMEYCDRGEITEIQRLFSAGLASPFDCDPDGWSLLHVAALNHNLDLCRFLLQAGADPGHRDNVGTTCIRHIDVEFTWQPESKKALLLDLYKLFIADAEEEFFCLNNWRQPNDLFGIGFNGPAEALRLIQSHHFERYSELPLELRWERAMTVNPWVGDSRPLAIRTALGGGDSIDPSAFRMETDHGATLLHRIAQGIASAHAVKRVNDMAEWRLLLAEAISASANLSQIRRRFETAMSPLQRFLQVFVAIIYRKRWYKPLDDILWIWLSELKRAGVDLEAYGANQQALFKLGHVSLYLPVLPGLRPCLWINDDMLHARVLGLEYGPEPEDWHIFITNPVDEYVGEFWESVQRSLEVMPGTWVD</sequence>